<dbReference type="GO" id="GO:0008270">
    <property type="term" value="F:zinc ion binding"/>
    <property type="evidence" value="ECO:0007669"/>
    <property type="project" value="UniProtKB-KW"/>
</dbReference>
<evidence type="ECO:0000313" key="6">
    <source>
        <dbReference type="Proteomes" id="UP000596742"/>
    </source>
</evidence>
<dbReference type="InterPro" id="IPR017907">
    <property type="entry name" value="Znf_RING_CS"/>
</dbReference>
<dbReference type="Gene3D" id="3.30.160.60">
    <property type="entry name" value="Classic Zinc Finger"/>
    <property type="match status" value="1"/>
</dbReference>
<dbReference type="Proteomes" id="UP000596742">
    <property type="component" value="Unassembled WGS sequence"/>
</dbReference>
<reference evidence="5" key="1">
    <citation type="submission" date="2018-11" db="EMBL/GenBank/DDBJ databases">
        <authorList>
            <person name="Alioto T."/>
            <person name="Alioto T."/>
        </authorList>
    </citation>
    <scope>NUCLEOTIDE SEQUENCE</scope>
</reference>
<keyword evidence="4" id="KW-0175">Coiled coil</keyword>
<protein>
    <submittedName>
        <fullName evidence="5">Blast:E3 ubiquitin-protein ligase TRIM33</fullName>
    </submittedName>
</protein>
<accession>A0A8B6D2K7</accession>
<name>A0A8B6D2K7_MYTGA</name>
<keyword evidence="2" id="KW-0863">Zinc-finger</keyword>
<dbReference type="AlphaFoldDB" id="A0A8B6D2K7"/>
<evidence type="ECO:0000313" key="5">
    <source>
        <dbReference type="EMBL" id="VDI12747.1"/>
    </source>
</evidence>
<feature type="coiled-coil region" evidence="4">
    <location>
        <begin position="113"/>
        <end position="165"/>
    </location>
</feature>
<evidence type="ECO:0000256" key="1">
    <source>
        <dbReference type="ARBA" id="ARBA00022723"/>
    </source>
</evidence>
<gene>
    <name evidence="5" type="ORF">MGAL_10B094546</name>
</gene>
<dbReference type="PANTHER" id="PTHR25462">
    <property type="entry name" value="BONUS, ISOFORM C-RELATED"/>
    <property type="match status" value="1"/>
</dbReference>
<dbReference type="EMBL" id="UYJE01002666">
    <property type="protein sequence ID" value="VDI12747.1"/>
    <property type="molecule type" value="Genomic_DNA"/>
</dbReference>
<organism evidence="5 6">
    <name type="scientific">Mytilus galloprovincialis</name>
    <name type="common">Mediterranean mussel</name>
    <dbReference type="NCBI Taxonomy" id="29158"/>
    <lineage>
        <taxon>Eukaryota</taxon>
        <taxon>Metazoa</taxon>
        <taxon>Spiralia</taxon>
        <taxon>Lophotrochozoa</taxon>
        <taxon>Mollusca</taxon>
        <taxon>Bivalvia</taxon>
        <taxon>Autobranchia</taxon>
        <taxon>Pteriomorphia</taxon>
        <taxon>Mytilida</taxon>
        <taxon>Mytiloidea</taxon>
        <taxon>Mytilidae</taxon>
        <taxon>Mytilinae</taxon>
        <taxon>Mytilus</taxon>
    </lineage>
</organism>
<keyword evidence="6" id="KW-1185">Reference proteome</keyword>
<dbReference type="OrthoDB" id="6147832at2759"/>
<evidence type="ECO:0000256" key="3">
    <source>
        <dbReference type="ARBA" id="ARBA00022833"/>
    </source>
</evidence>
<dbReference type="InterPro" id="IPR047153">
    <property type="entry name" value="TRIM45/56/19-like"/>
</dbReference>
<evidence type="ECO:0000256" key="2">
    <source>
        <dbReference type="ARBA" id="ARBA00022771"/>
    </source>
</evidence>
<dbReference type="PANTHER" id="PTHR25462:SF296">
    <property type="entry name" value="MEIOTIC P26, ISOFORM F"/>
    <property type="match status" value="1"/>
</dbReference>
<dbReference type="CDD" id="cd19757">
    <property type="entry name" value="Bbox1"/>
    <property type="match status" value="1"/>
</dbReference>
<proteinExistence type="predicted"/>
<dbReference type="SUPFAM" id="SSF57845">
    <property type="entry name" value="B-box zinc-binding domain"/>
    <property type="match status" value="1"/>
</dbReference>
<keyword evidence="1" id="KW-0479">Metal-binding</keyword>
<comment type="caution">
    <text evidence="5">The sequence shown here is derived from an EMBL/GenBank/DDBJ whole genome shotgun (WGS) entry which is preliminary data.</text>
</comment>
<evidence type="ECO:0000256" key="4">
    <source>
        <dbReference type="SAM" id="Coils"/>
    </source>
</evidence>
<keyword evidence="3" id="KW-0862">Zinc</keyword>
<dbReference type="PROSITE" id="PS00518">
    <property type="entry name" value="ZF_RING_1"/>
    <property type="match status" value="1"/>
</dbReference>
<sequence>MAEIMNQCEICFQDGLLKIAVKYCINCKHPLCDICMKHHGKFRAMVEHKILSMEEYSKIPCSVRNFDEFCIDHSDEKREYFCENHHKSICFECLKDQHKACASIYKITDTRIKNELKSDIDALQQRIAVANGLVENLTDSYRQNIKDLQSKLKSASQEIKGLISKMQSSFVKCLKQIEDRIFLIVKR</sequence>